<evidence type="ECO:0000256" key="2">
    <source>
        <dbReference type="ARBA" id="ARBA00010992"/>
    </source>
</evidence>
<name>A0AAV9N6A6_9EURO</name>
<feature type="transmembrane region" description="Helical" evidence="8">
    <location>
        <begin position="332"/>
        <end position="355"/>
    </location>
</feature>
<evidence type="ECO:0000256" key="8">
    <source>
        <dbReference type="SAM" id="Phobius"/>
    </source>
</evidence>
<dbReference type="Gene3D" id="1.20.1250.20">
    <property type="entry name" value="MFS general substrate transporter like domains"/>
    <property type="match status" value="1"/>
</dbReference>
<dbReference type="PANTHER" id="PTHR48022">
    <property type="entry name" value="PLASTIDIC GLUCOSE TRANSPORTER 4"/>
    <property type="match status" value="1"/>
</dbReference>
<feature type="transmembrane region" description="Helical" evidence="8">
    <location>
        <begin position="111"/>
        <end position="132"/>
    </location>
</feature>
<comment type="subcellular location">
    <subcellularLocation>
        <location evidence="1">Membrane</location>
        <topology evidence="1">Multi-pass membrane protein</topology>
    </subcellularLocation>
</comment>
<evidence type="ECO:0000256" key="4">
    <source>
        <dbReference type="ARBA" id="ARBA00022692"/>
    </source>
</evidence>
<sequence>MSSPTKNKTPWRLYLAASWMALGAIFWGYDIGIVSTIYVAPGFKKALDHPSSKEIGLITAIYYAGSWPGFVFVTGPMNQKFGRRWTGFWGVAVLCVGAALQAGAVHLSMMIIGRIIAGLGTSLVAAAVPLYLSEIAPAATRGAFGALNQIGIVSGISIAFWCGYGYSHWTEGRGEDLQWRLSVAMQFIPAVIFCACIGFFPESPRWLLEQDRLEDAAKSLALFRCNATPEDLQAELDSIHENILWHKANSTTSSKILFTDRSYFARLWRAWVLNFLQQMSGAAGIRYYLPSNFKAAGTSDEIALLASGIDGSVQVACTVVGLLLIDRVGRRNALGLGAALMAFCLMINGALQTAYPHQINQAANYCNIFFIFLFTLGYSVGAGPTTWIYSSEIFPANVRAKGLGIAASGQSIGAIIVGQVWPVAVSNIGARVYFIFMSFNLLSFVLVYTLYPETARKTLEEIDAHFGKINMRGADDGTIDDLKGETTVQNKEVIEKGV</sequence>
<feature type="transmembrane region" description="Helical" evidence="8">
    <location>
        <begin position="271"/>
        <end position="290"/>
    </location>
</feature>
<dbReference type="InterPro" id="IPR005828">
    <property type="entry name" value="MFS_sugar_transport-like"/>
</dbReference>
<dbReference type="InterPro" id="IPR003663">
    <property type="entry name" value="Sugar/inositol_transpt"/>
</dbReference>
<reference evidence="10 11" key="1">
    <citation type="submission" date="2023-08" db="EMBL/GenBank/DDBJ databases">
        <title>Black Yeasts Isolated from many extreme environments.</title>
        <authorList>
            <person name="Coleine C."/>
            <person name="Stajich J.E."/>
            <person name="Selbmann L."/>
        </authorList>
    </citation>
    <scope>NUCLEOTIDE SEQUENCE [LARGE SCALE GENOMIC DNA]</scope>
    <source>
        <strain evidence="10 11">CCFEE 5792</strain>
    </source>
</reference>
<feature type="transmembrane region" description="Helical" evidence="8">
    <location>
        <begin position="179"/>
        <end position="200"/>
    </location>
</feature>
<dbReference type="PANTHER" id="PTHR48022:SF14">
    <property type="entry name" value="MAJOR FACILITATOR SUPERFAMILY (MFS) PROFILE DOMAIN-CONTAINING PROTEIN-RELATED"/>
    <property type="match status" value="1"/>
</dbReference>
<dbReference type="InterPro" id="IPR020846">
    <property type="entry name" value="MFS_dom"/>
</dbReference>
<dbReference type="NCBIfam" id="TIGR00879">
    <property type="entry name" value="SP"/>
    <property type="match status" value="1"/>
</dbReference>
<dbReference type="GO" id="GO:0016020">
    <property type="term" value="C:membrane"/>
    <property type="evidence" value="ECO:0007669"/>
    <property type="project" value="UniProtKB-SubCell"/>
</dbReference>
<dbReference type="GeneID" id="89971994"/>
<evidence type="ECO:0000256" key="7">
    <source>
        <dbReference type="RuleBase" id="RU003346"/>
    </source>
</evidence>
<evidence type="ECO:0000256" key="3">
    <source>
        <dbReference type="ARBA" id="ARBA00022448"/>
    </source>
</evidence>
<evidence type="ECO:0000256" key="6">
    <source>
        <dbReference type="ARBA" id="ARBA00023136"/>
    </source>
</evidence>
<organism evidence="10 11">
    <name type="scientific">Exophiala bonariae</name>
    <dbReference type="NCBI Taxonomy" id="1690606"/>
    <lineage>
        <taxon>Eukaryota</taxon>
        <taxon>Fungi</taxon>
        <taxon>Dikarya</taxon>
        <taxon>Ascomycota</taxon>
        <taxon>Pezizomycotina</taxon>
        <taxon>Eurotiomycetes</taxon>
        <taxon>Chaetothyriomycetidae</taxon>
        <taxon>Chaetothyriales</taxon>
        <taxon>Herpotrichiellaceae</taxon>
        <taxon>Exophiala</taxon>
    </lineage>
</organism>
<feature type="transmembrane region" description="Helical" evidence="8">
    <location>
        <begin position="402"/>
        <end position="421"/>
    </location>
</feature>
<feature type="transmembrane region" description="Helical" evidence="8">
    <location>
        <begin position="85"/>
        <end position="105"/>
    </location>
</feature>
<dbReference type="FunFam" id="1.20.1250.20:FF:000134">
    <property type="entry name" value="MFS sugar transporter protein"/>
    <property type="match status" value="1"/>
</dbReference>
<keyword evidence="6 8" id="KW-0472">Membrane</keyword>
<dbReference type="AlphaFoldDB" id="A0AAV9N6A6"/>
<evidence type="ECO:0000256" key="1">
    <source>
        <dbReference type="ARBA" id="ARBA00004141"/>
    </source>
</evidence>
<feature type="transmembrane region" description="Helical" evidence="8">
    <location>
        <begin position="12"/>
        <end position="40"/>
    </location>
</feature>
<proteinExistence type="inferred from homology"/>
<evidence type="ECO:0000259" key="9">
    <source>
        <dbReference type="PROSITE" id="PS50850"/>
    </source>
</evidence>
<comment type="similarity">
    <text evidence="2 7">Belongs to the major facilitator superfamily. Sugar transporter (TC 2.A.1.1) family.</text>
</comment>
<dbReference type="InterPro" id="IPR036259">
    <property type="entry name" value="MFS_trans_sf"/>
</dbReference>
<feature type="transmembrane region" description="Helical" evidence="8">
    <location>
        <begin position="144"/>
        <end position="167"/>
    </location>
</feature>
<accession>A0AAV9N6A6</accession>
<feature type="transmembrane region" description="Helical" evidence="8">
    <location>
        <begin position="302"/>
        <end position="325"/>
    </location>
</feature>
<dbReference type="PRINTS" id="PR00171">
    <property type="entry name" value="SUGRTRNSPORT"/>
</dbReference>
<keyword evidence="4 8" id="KW-0812">Transmembrane</keyword>
<protein>
    <recommendedName>
        <fullName evidence="9">Major facilitator superfamily (MFS) profile domain-containing protein</fullName>
    </recommendedName>
</protein>
<dbReference type="RefSeq" id="XP_064705116.1">
    <property type="nucleotide sequence ID" value="XM_064847395.1"/>
</dbReference>
<evidence type="ECO:0000313" key="11">
    <source>
        <dbReference type="Proteomes" id="UP001358417"/>
    </source>
</evidence>
<comment type="caution">
    <text evidence="10">The sequence shown here is derived from an EMBL/GenBank/DDBJ whole genome shotgun (WGS) entry which is preliminary data.</text>
</comment>
<gene>
    <name evidence="10" type="ORF">LTR84_003811</name>
</gene>
<keyword evidence="3 7" id="KW-0813">Transport</keyword>
<dbReference type="Proteomes" id="UP001358417">
    <property type="component" value="Unassembled WGS sequence"/>
</dbReference>
<feature type="transmembrane region" description="Helical" evidence="8">
    <location>
        <begin position="433"/>
        <end position="451"/>
    </location>
</feature>
<dbReference type="PROSITE" id="PS00216">
    <property type="entry name" value="SUGAR_TRANSPORT_1"/>
    <property type="match status" value="1"/>
</dbReference>
<dbReference type="InterPro" id="IPR050360">
    <property type="entry name" value="MFS_Sugar_Transporters"/>
</dbReference>
<dbReference type="SUPFAM" id="SSF103473">
    <property type="entry name" value="MFS general substrate transporter"/>
    <property type="match status" value="1"/>
</dbReference>
<dbReference type="Pfam" id="PF00083">
    <property type="entry name" value="Sugar_tr"/>
    <property type="match status" value="1"/>
</dbReference>
<evidence type="ECO:0000256" key="5">
    <source>
        <dbReference type="ARBA" id="ARBA00022989"/>
    </source>
</evidence>
<dbReference type="EMBL" id="JAVRRD010000017">
    <property type="protein sequence ID" value="KAK5050530.1"/>
    <property type="molecule type" value="Genomic_DNA"/>
</dbReference>
<feature type="transmembrane region" description="Helical" evidence="8">
    <location>
        <begin position="367"/>
        <end position="390"/>
    </location>
</feature>
<evidence type="ECO:0000313" key="10">
    <source>
        <dbReference type="EMBL" id="KAK5050530.1"/>
    </source>
</evidence>
<keyword evidence="11" id="KW-1185">Reference proteome</keyword>
<dbReference type="PROSITE" id="PS50850">
    <property type="entry name" value="MFS"/>
    <property type="match status" value="1"/>
</dbReference>
<dbReference type="InterPro" id="IPR005829">
    <property type="entry name" value="Sugar_transporter_CS"/>
</dbReference>
<keyword evidence="5 8" id="KW-1133">Transmembrane helix</keyword>
<dbReference type="GO" id="GO:0005351">
    <property type="term" value="F:carbohydrate:proton symporter activity"/>
    <property type="evidence" value="ECO:0007669"/>
    <property type="project" value="TreeGrafter"/>
</dbReference>
<feature type="transmembrane region" description="Helical" evidence="8">
    <location>
        <begin position="55"/>
        <end position="73"/>
    </location>
</feature>
<feature type="domain" description="Major facilitator superfamily (MFS) profile" evidence="9">
    <location>
        <begin position="16"/>
        <end position="455"/>
    </location>
</feature>